<accession>A0A7J6GC98</accession>
<dbReference type="Proteomes" id="UP000525078">
    <property type="component" value="Unassembled WGS sequence"/>
</dbReference>
<name>A0A7J6GC98_CANSA</name>
<comment type="caution">
    <text evidence="1">The sequence shown here is derived from an EMBL/GenBank/DDBJ whole genome shotgun (WGS) entry which is preliminary data.</text>
</comment>
<sequence length="66" mass="7347">MGLNIFTLSIQGSEARLERMSGAATKPGGAGTKTSSYYDSKDCIYVSGRCYDLTMLNSQEWLWWVT</sequence>
<organism evidence="1 2">
    <name type="scientific">Cannabis sativa</name>
    <name type="common">Hemp</name>
    <name type="synonym">Marijuana</name>
    <dbReference type="NCBI Taxonomy" id="3483"/>
    <lineage>
        <taxon>Eukaryota</taxon>
        <taxon>Viridiplantae</taxon>
        <taxon>Streptophyta</taxon>
        <taxon>Embryophyta</taxon>
        <taxon>Tracheophyta</taxon>
        <taxon>Spermatophyta</taxon>
        <taxon>Magnoliopsida</taxon>
        <taxon>eudicotyledons</taxon>
        <taxon>Gunneridae</taxon>
        <taxon>Pentapetalae</taxon>
        <taxon>rosids</taxon>
        <taxon>fabids</taxon>
        <taxon>Rosales</taxon>
        <taxon>Cannabaceae</taxon>
        <taxon>Cannabis</taxon>
    </lineage>
</organism>
<dbReference type="EMBL" id="JAATIP010000065">
    <property type="protein sequence ID" value="KAF4380452.1"/>
    <property type="molecule type" value="Genomic_DNA"/>
</dbReference>
<evidence type="ECO:0000313" key="1">
    <source>
        <dbReference type="EMBL" id="KAF4380452.1"/>
    </source>
</evidence>
<proteinExistence type="predicted"/>
<dbReference type="AlphaFoldDB" id="A0A7J6GC98"/>
<reference evidence="1 2" key="1">
    <citation type="journal article" date="2020" name="bioRxiv">
        <title>Sequence and annotation of 42 cannabis genomes reveals extensive copy number variation in cannabinoid synthesis and pathogen resistance genes.</title>
        <authorList>
            <person name="Mckernan K.J."/>
            <person name="Helbert Y."/>
            <person name="Kane L.T."/>
            <person name="Ebling H."/>
            <person name="Zhang L."/>
            <person name="Liu B."/>
            <person name="Eaton Z."/>
            <person name="Mclaughlin S."/>
            <person name="Kingan S."/>
            <person name="Baybayan P."/>
            <person name="Concepcion G."/>
            <person name="Jordan M."/>
            <person name="Riva A."/>
            <person name="Barbazuk W."/>
            <person name="Harkins T."/>
        </authorList>
    </citation>
    <scope>NUCLEOTIDE SEQUENCE [LARGE SCALE GENOMIC DNA]</scope>
    <source>
        <strain evidence="2">cv. Jamaican Lion 4</strain>
        <tissue evidence="1">Leaf</tissue>
    </source>
</reference>
<evidence type="ECO:0000313" key="2">
    <source>
        <dbReference type="Proteomes" id="UP000525078"/>
    </source>
</evidence>
<gene>
    <name evidence="1" type="ORF">F8388_024745</name>
</gene>
<protein>
    <submittedName>
        <fullName evidence="1">Uncharacterized protein</fullName>
    </submittedName>
</protein>